<keyword evidence="2" id="KW-0732">Signal</keyword>
<proteinExistence type="predicted"/>
<dbReference type="Pfam" id="PF13414">
    <property type="entry name" value="TPR_11"/>
    <property type="match status" value="1"/>
</dbReference>
<dbReference type="RefSeq" id="WP_183266727.1">
    <property type="nucleotide sequence ID" value="NZ_JACHFJ010000009.1"/>
</dbReference>
<evidence type="ECO:0000313" key="4">
    <source>
        <dbReference type="Proteomes" id="UP000553706"/>
    </source>
</evidence>
<gene>
    <name evidence="3" type="ORF">HNP71_001967</name>
</gene>
<organism evidence="3 4">
    <name type="scientific">Acidocella aromatica</name>
    <dbReference type="NCBI Taxonomy" id="1303579"/>
    <lineage>
        <taxon>Bacteria</taxon>
        <taxon>Pseudomonadati</taxon>
        <taxon>Pseudomonadota</taxon>
        <taxon>Alphaproteobacteria</taxon>
        <taxon>Acetobacterales</taxon>
        <taxon>Acidocellaceae</taxon>
        <taxon>Acidocella</taxon>
    </lineage>
</organism>
<reference evidence="3 4" key="1">
    <citation type="submission" date="2020-08" db="EMBL/GenBank/DDBJ databases">
        <title>Genomic Encyclopedia of Type Strains, Phase IV (KMG-IV): sequencing the most valuable type-strain genomes for metagenomic binning, comparative biology and taxonomic classification.</title>
        <authorList>
            <person name="Goeker M."/>
        </authorList>
    </citation>
    <scope>NUCLEOTIDE SEQUENCE [LARGE SCALE GENOMIC DNA]</scope>
    <source>
        <strain evidence="3 4">DSM 27026</strain>
    </source>
</reference>
<dbReference type="EMBL" id="JACHFJ010000009">
    <property type="protein sequence ID" value="MBB5373702.1"/>
    <property type="molecule type" value="Genomic_DNA"/>
</dbReference>
<protein>
    <submittedName>
        <fullName evidence="3">Tetratricopeptide (TPR) repeat protein</fullName>
    </submittedName>
</protein>
<feature type="chain" id="PRO_5032966906" evidence="2">
    <location>
        <begin position="24"/>
        <end position="563"/>
    </location>
</feature>
<evidence type="ECO:0000313" key="3">
    <source>
        <dbReference type="EMBL" id="MBB5373702.1"/>
    </source>
</evidence>
<sequence length="563" mass="59650">MKMTSLFGRRGAVAVCIMLSACAAGPSGATDSPDVNSTYGAFLAARYAAAQSDPASASKFYARALQDQGNNQELIAEGFLAGLLAGNPEAVQLAPKLPNNTLATLLLANQAALSGNFDQAKQLFHALPQDNLAGLIKPLLYAWAQLGEGNEQAALTGLGGYFTDPAFGPVYVLNAALIADAAGDTKSAAQLYANVDTSQPNLRLAQILASWQARQGQLAQANTTLNTLISAHPDLQIALPQLQAQISKPVITTAADGMAEAYLTLAGSLNQPQEAFLRTILLRFALQLRPDLAAARLLLANTQTGSDDPSFTPTPVQMRNALTTLQPIQKTDPLYGPATVQEAALLSSLKQPDQAVALMQGLIAANPGNPGLLGATGDILRNADQCPAAMTYYNQALNAVGQPAPTDAWSLFFDRGICEDETSGWASAEPDMLQALKLSPNQPYVLNYVGYSWALNNEKLPEAKAMLQRALSLDPNDGALIDSLGYIELKQGNTKDALALLLKAVQLSADDPEVNGHLGDAFWQNGQPLQAAYQWQRALSLHPDDKLAAELNAKIQQHFGTTP</sequence>
<dbReference type="AlphaFoldDB" id="A0A840VU16"/>
<dbReference type="Gene3D" id="1.25.40.10">
    <property type="entry name" value="Tetratricopeptide repeat domain"/>
    <property type="match status" value="1"/>
</dbReference>
<keyword evidence="4" id="KW-1185">Reference proteome</keyword>
<dbReference type="PROSITE" id="PS50005">
    <property type="entry name" value="TPR"/>
    <property type="match status" value="1"/>
</dbReference>
<dbReference type="PANTHER" id="PTHR12558:SF13">
    <property type="entry name" value="CELL DIVISION CYCLE PROTEIN 27 HOMOLOG"/>
    <property type="match status" value="1"/>
</dbReference>
<evidence type="ECO:0000256" key="1">
    <source>
        <dbReference type="PROSITE-ProRule" id="PRU00339"/>
    </source>
</evidence>
<feature type="signal peptide" evidence="2">
    <location>
        <begin position="1"/>
        <end position="23"/>
    </location>
</feature>
<dbReference type="Proteomes" id="UP000553706">
    <property type="component" value="Unassembled WGS sequence"/>
</dbReference>
<dbReference type="SUPFAM" id="SSF48452">
    <property type="entry name" value="TPR-like"/>
    <property type="match status" value="1"/>
</dbReference>
<keyword evidence="1" id="KW-0802">TPR repeat</keyword>
<dbReference type="PANTHER" id="PTHR12558">
    <property type="entry name" value="CELL DIVISION CYCLE 16,23,27"/>
    <property type="match status" value="1"/>
</dbReference>
<feature type="repeat" description="TPR" evidence="1">
    <location>
        <begin position="512"/>
        <end position="545"/>
    </location>
</feature>
<comment type="caution">
    <text evidence="3">The sequence shown here is derived from an EMBL/GenBank/DDBJ whole genome shotgun (WGS) entry which is preliminary data.</text>
</comment>
<dbReference type="Pfam" id="PF13174">
    <property type="entry name" value="TPR_6"/>
    <property type="match status" value="1"/>
</dbReference>
<accession>A0A840VU16</accession>
<dbReference type="SMART" id="SM00028">
    <property type="entry name" value="TPR"/>
    <property type="match status" value="5"/>
</dbReference>
<evidence type="ECO:0000256" key="2">
    <source>
        <dbReference type="SAM" id="SignalP"/>
    </source>
</evidence>
<dbReference type="InterPro" id="IPR011990">
    <property type="entry name" value="TPR-like_helical_dom_sf"/>
</dbReference>
<name>A0A840VU16_9PROT</name>
<dbReference type="InterPro" id="IPR019734">
    <property type="entry name" value="TPR_rpt"/>
</dbReference>
<dbReference type="PROSITE" id="PS51257">
    <property type="entry name" value="PROKAR_LIPOPROTEIN"/>
    <property type="match status" value="1"/>
</dbReference>